<dbReference type="InterPro" id="IPR014284">
    <property type="entry name" value="RNA_pol_sigma-70_dom"/>
</dbReference>
<comment type="caution">
    <text evidence="6">The sequence shown here is derived from an EMBL/GenBank/DDBJ whole genome shotgun (WGS) entry which is preliminary data.</text>
</comment>
<dbReference type="SUPFAM" id="SSF88946">
    <property type="entry name" value="Sigma2 domain of RNA polymerase sigma factors"/>
    <property type="match status" value="1"/>
</dbReference>
<dbReference type="InterPro" id="IPR014327">
    <property type="entry name" value="RNA_pol_sigma70_bacteroid"/>
</dbReference>
<evidence type="ECO:0000256" key="1">
    <source>
        <dbReference type="ARBA" id="ARBA00010641"/>
    </source>
</evidence>
<sequence>MKKTPDFKDIYEQCYLRSFLFVKSYVHDKMVAEDIVAETLVKYWLLLSSGEKEASESLLITMLKNKSLDHIKHEIVRINFMDTITEYNQRELDIRLSTLEACDPVEIYSNEIHAIVKKTLESLPPLTRKIFEMSRFENKSILEIAEATNLTTKGVEYHITKSIKELRIRLKDYLPLLSFYLYNF</sequence>
<feature type="domain" description="RNA polymerase sigma factor 70 region 4 type 2" evidence="5">
    <location>
        <begin position="116"/>
        <end position="166"/>
    </location>
</feature>
<dbReference type="PANTHER" id="PTHR43133:SF46">
    <property type="entry name" value="RNA POLYMERASE SIGMA-70 FACTOR ECF SUBFAMILY"/>
    <property type="match status" value="1"/>
</dbReference>
<protein>
    <recommendedName>
        <fullName evidence="5">RNA polymerase sigma factor 70 region 4 type 2 domain-containing protein</fullName>
    </recommendedName>
</protein>
<dbReference type="InterPro" id="IPR013325">
    <property type="entry name" value="RNA_pol_sigma_r2"/>
</dbReference>
<dbReference type="Gene3D" id="1.10.10.10">
    <property type="entry name" value="Winged helix-like DNA-binding domain superfamily/Winged helix DNA-binding domain"/>
    <property type="match status" value="1"/>
</dbReference>
<evidence type="ECO:0000256" key="4">
    <source>
        <dbReference type="ARBA" id="ARBA00023163"/>
    </source>
</evidence>
<dbReference type="InterPro" id="IPR039425">
    <property type="entry name" value="RNA_pol_sigma-70-like"/>
</dbReference>
<dbReference type="AlphaFoldDB" id="A0A644X0F6"/>
<accession>A0A644X0F6</accession>
<dbReference type="GO" id="GO:0006352">
    <property type="term" value="P:DNA-templated transcription initiation"/>
    <property type="evidence" value="ECO:0007669"/>
    <property type="project" value="InterPro"/>
</dbReference>
<name>A0A644X0F6_9ZZZZ</name>
<reference evidence="6" key="1">
    <citation type="submission" date="2019-08" db="EMBL/GenBank/DDBJ databases">
        <authorList>
            <person name="Kucharzyk K."/>
            <person name="Murdoch R.W."/>
            <person name="Higgins S."/>
            <person name="Loffler F."/>
        </authorList>
    </citation>
    <scope>NUCLEOTIDE SEQUENCE</scope>
</reference>
<dbReference type="GO" id="GO:0016987">
    <property type="term" value="F:sigma factor activity"/>
    <property type="evidence" value="ECO:0007669"/>
    <property type="project" value="UniProtKB-KW"/>
</dbReference>
<keyword evidence="2" id="KW-0805">Transcription regulation</keyword>
<dbReference type="EMBL" id="VSSQ01001592">
    <property type="protein sequence ID" value="MPM09620.1"/>
    <property type="molecule type" value="Genomic_DNA"/>
</dbReference>
<comment type="similarity">
    <text evidence="1">Belongs to the sigma-70 factor family. ECF subfamily.</text>
</comment>
<dbReference type="SUPFAM" id="SSF88659">
    <property type="entry name" value="Sigma3 and sigma4 domains of RNA polymerase sigma factors"/>
    <property type="match status" value="1"/>
</dbReference>
<dbReference type="GO" id="GO:0003677">
    <property type="term" value="F:DNA binding"/>
    <property type="evidence" value="ECO:0007669"/>
    <property type="project" value="InterPro"/>
</dbReference>
<dbReference type="InterPro" id="IPR013249">
    <property type="entry name" value="RNA_pol_sigma70_r4_t2"/>
</dbReference>
<dbReference type="NCBIfam" id="TIGR02985">
    <property type="entry name" value="Sig70_bacteroi1"/>
    <property type="match status" value="1"/>
</dbReference>
<dbReference type="InterPro" id="IPR013324">
    <property type="entry name" value="RNA_pol_sigma_r3/r4-like"/>
</dbReference>
<dbReference type="Gene3D" id="1.10.1740.10">
    <property type="match status" value="1"/>
</dbReference>
<organism evidence="6">
    <name type="scientific">bioreactor metagenome</name>
    <dbReference type="NCBI Taxonomy" id="1076179"/>
    <lineage>
        <taxon>unclassified sequences</taxon>
        <taxon>metagenomes</taxon>
        <taxon>ecological metagenomes</taxon>
    </lineage>
</organism>
<evidence type="ECO:0000256" key="3">
    <source>
        <dbReference type="ARBA" id="ARBA00023082"/>
    </source>
</evidence>
<gene>
    <name evidence="6" type="ORF">SDC9_55941</name>
</gene>
<evidence type="ECO:0000259" key="5">
    <source>
        <dbReference type="Pfam" id="PF08281"/>
    </source>
</evidence>
<dbReference type="InterPro" id="IPR036388">
    <property type="entry name" value="WH-like_DNA-bd_sf"/>
</dbReference>
<keyword evidence="3" id="KW-0731">Sigma factor</keyword>
<dbReference type="Pfam" id="PF08281">
    <property type="entry name" value="Sigma70_r4_2"/>
    <property type="match status" value="1"/>
</dbReference>
<dbReference type="PANTHER" id="PTHR43133">
    <property type="entry name" value="RNA POLYMERASE ECF-TYPE SIGMA FACTO"/>
    <property type="match status" value="1"/>
</dbReference>
<proteinExistence type="inferred from homology"/>
<evidence type="ECO:0000256" key="2">
    <source>
        <dbReference type="ARBA" id="ARBA00023015"/>
    </source>
</evidence>
<keyword evidence="4" id="KW-0804">Transcription</keyword>
<evidence type="ECO:0000313" key="6">
    <source>
        <dbReference type="EMBL" id="MPM09620.1"/>
    </source>
</evidence>
<dbReference type="NCBIfam" id="TIGR02937">
    <property type="entry name" value="sigma70-ECF"/>
    <property type="match status" value="1"/>
</dbReference>